<organism evidence="2 3">
    <name type="scientific">Oleoguttula mirabilis</name>
    <dbReference type="NCBI Taxonomy" id="1507867"/>
    <lineage>
        <taxon>Eukaryota</taxon>
        <taxon>Fungi</taxon>
        <taxon>Dikarya</taxon>
        <taxon>Ascomycota</taxon>
        <taxon>Pezizomycotina</taxon>
        <taxon>Dothideomycetes</taxon>
        <taxon>Dothideomycetidae</taxon>
        <taxon>Mycosphaerellales</taxon>
        <taxon>Teratosphaeriaceae</taxon>
        <taxon>Oleoguttula</taxon>
    </lineage>
</organism>
<dbReference type="CDD" id="cd02440">
    <property type="entry name" value="AdoMet_MTases"/>
    <property type="match status" value="1"/>
</dbReference>
<dbReference type="PANTHER" id="PTHR43591:SF24">
    <property type="entry name" value="2-METHOXY-6-POLYPRENYL-1,4-BENZOQUINOL METHYLASE, MITOCHONDRIAL"/>
    <property type="match status" value="1"/>
</dbReference>
<proteinExistence type="predicted"/>
<dbReference type="SUPFAM" id="SSF53335">
    <property type="entry name" value="S-adenosyl-L-methionine-dependent methyltransferases"/>
    <property type="match status" value="1"/>
</dbReference>
<dbReference type="InterPro" id="IPR013216">
    <property type="entry name" value="Methyltransf_11"/>
</dbReference>
<evidence type="ECO:0000259" key="1">
    <source>
        <dbReference type="Pfam" id="PF08241"/>
    </source>
</evidence>
<gene>
    <name evidence="2" type="ORF">LTR36_002215</name>
</gene>
<dbReference type="EMBL" id="JAVFHQ010000016">
    <property type="protein sequence ID" value="KAK4546078.1"/>
    <property type="molecule type" value="Genomic_DNA"/>
</dbReference>
<evidence type="ECO:0000313" key="3">
    <source>
        <dbReference type="Proteomes" id="UP001324427"/>
    </source>
</evidence>
<dbReference type="GO" id="GO:0008757">
    <property type="term" value="F:S-adenosylmethionine-dependent methyltransferase activity"/>
    <property type="evidence" value="ECO:0007669"/>
    <property type="project" value="InterPro"/>
</dbReference>
<feature type="domain" description="Methyltransferase type 11" evidence="1">
    <location>
        <begin position="50"/>
        <end position="159"/>
    </location>
</feature>
<name>A0AAV9JLB3_9PEZI</name>
<dbReference type="PANTHER" id="PTHR43591">
    <property type="entry name" value="METHYLTRANSFERASE"/>
    <property type="match status" value="1"/>
</dbReference>
<keyword evidence="3" id="KW-1185">Reference proteome</keyword>
<dbReference type="Pfam" id="PF08241">
    <property type="entry name" value="Methyltransf_11"/>
    <property type="match status" value="1"/>
</dbReference>
<dbReference type="InterPro" id="IPR029063">
    <property type="entry name" value="SAM-dependent_MTases_sf"/>
</dbReference>
<protein>
    <recommendedName>
        <fullName evidence="1">Methyltransferase type 11 domain-containing protein</fullName>
    </recommendedName>
</protein>
<comment type="caution">
    <text evidence="2">The sequence shown here is derived from an EMBL/GenBank/DDBJ whole genome shotgun (WGS) entry which is preliminary data.</text>
</comment>
<dbReference type="Gene3D" id="3.40.50.150">
    <property type="entry name" value="Vaccinia Virus protein VP39"/>
    <property type="match status" value="1"/>
</dbReference>
<reference evidence="2 3" key="1">
    <citation type="submission" date="2021-11" db="EMBL/GenBank/DDBJ databases">
        <title>Black yeast isolated from Biological Soil Crust.</title>
        <authorList>
            <person name="Kurbessoian T."/>
        </authorList>
    </citation>
    <scope>NUCLEOTIDE SEQUENCE [LARGE SCALE GENOMIC DNA]</scope>
    <source>
        <strain evidence="2 3">CCFEE 5522</strain>
    </source>
</reference>
<dbReference type="AlphaFoldDB" id="A0AAV9JLB3"/>
<sequence length="293" mass="32251">MASTSSTVLDTNPPALRVVATNEKITGVPAREMLRRSGISSSGTSELHVLDNACGGGILAHEVLRLARQHPDSMKLDRLVAGDIDEKMLSYVRNRQADAGVAMHESWQKVEIMKIDQQSIPLPDKSFTHLFSNFGIFFCQDDEKAVSEAFRVLKSGGTVGFTTWKDVAWWSEIALPALAQLIPEAPTLPPPDQMFPQRGWSDLEAITAKLEKAGFEEIKVSEFSFTPDVDADEFAEGTAILTKVVAKKGWSGEQNIAFADQIEPALLRYLKENFKDGKWNGKMTAIITLGKKA</sequence>
<evidence type="ECO:0000313" key="2">
    <source>
        <dbReference type="EMBL" id="KAK4546078.1"/>
    </source>
</evidence>
<dbReference type="Proteomes" id="UP001324427">
    <property type="component" value="Unassembled WGS sequence"/>
</dbReference>
<accession>A0AAV9JLB3</accession>